<dbReference type="RefSeq" id="XP_017995372.1">
    <property type="nucleotide sequence ID" value="XM_018140516.1"/>
</dbReference>
<feature type="compositionally biased region" description="Low complexity" evidence="1">
    <location>
        <begin position="251"/>
        <end position="260"/>
    </location>
</feature>
<feature type="compositionally biased region" description="Pro residues" evidence="1">
    <location>
        <begin position="118"/>
        <end position="134"/>
    </location>
</feature>
<dbReference type="EMBL" id="LFJN01000040">
    <property type="protein sequence ID" value="KPI35409.1"/>
    <property type="molecule type" value="Genomic_DNA"/>
</dbReference>
<feature type="region of interest" description="Disordered" evidence="1">
    <location>
        <begin position="1"/>
        <end position="260"/>
    </location>
</feature>
<feature type="compositionally biased region" description="Basic residues" evidence="1">
    <location>
        <begin position="25"/>
        <end position="39"/>
    </location>
</feature>
<comment type="caution">
    <text evidence="2">The sequence shown here is derived from an EMBL/GenBank/DDBJ whole genome shotgun (WGS) entry which is preliminary data.</text>
</comment>
<reference evidence="2 3" key="1">
    <citation type="submission" date="2015-06" db="EMBL/GenBank/DDBJ databases">
        <title>Draft genome of the ant-associated black yeast Phialophora attae CBS 131958.</title>
        <authorList>
            <person name="Moreno L.F."/>
            <person name="Stielow B.J."/>
            <person name="de Hoog S."/>
            <person name="Vicente V.A."/>
            <person name="Weiss V.A."/>
            <person name="de Vries M."/>
            <person name="Cruz L.M."/>
            <person name="Souza E.M."/>
        </authorList>
    </citation>
    <scope>NUCLEOTIDE SEQUENCE [LARGE SCALE GENOMIC DNA]</scope>
    <source>
        <strain evidence="2 3">CBS 131958</strain>
    </source>
</reference>
<sequence length="260" mass="28555">AESQIILERPRRSYFASAHRDHPQSRSRSRSNSRGRSIRSRSSSTHSRPRSFPDHPDDYNNYYPPAHTMPPLPSRSPRRTPRQSGEYQTSYNDNPFHRDSVPPIYPQSASFDPTNPAHYPPNAFPGANRPPSPPYTSKSIVGDNGYPHHNVPRRRSGGEYDYAQNGVMGPKATRRPARREGGGSRMSSEEESAGSDESWRVSHGMPGGWSRPGGGARFSGGLESPVSPIGSDGMGSGGRMRRSMQGGGYYGDQRGVGQAM</sequence>
<gene>
    <name evidence="2" type="ORF">AB675_11650</name>
</gene>
<dbReference type="GeneID" id="28732397"/>
<organism evidence="2 3">
    <name type="scientific">Cyphellophora attinorum</name>
    <dbReference type="NCBI Taxonomy" id="1664694"/>
    <lineage>
        <taxon>Eukaryota</taxon>
        <taxon>Fungi</taxon>
        <taxon>Dikarya</taxon>
        <taxon>Ascomycota</taxon>
        <taxon>Pezizomycotina</taxon>
        <taxon>Eurotiomycetes</taxon>
        <taxon>Chaetothyriomycetidae</taxon>
        <taxon>Chaetothyriales</taxon>
        <taxon>Cyphellophoraceae</taxon>
        <taxon>Cyphellophora</taxon>
    </lineage>
</organism>
<dbReference type="Proteomes" id="UP000038010">
    <property type="component" value="Unassembled WGS sequence"/>
</dbReference>
<protein>
    <submittedName>
        <fullName evidence="2">Uncharacterized protein</fullName>
    </submittedName>
</protein>
<feature type="compositionally biased region" description="Gly residues" evidence="1">
    <location>
        <begin position="205"/>
        <end position="218"/>
    </location>
</feature>
<evidence type="ECO:0000313" key="2">
    <source>
        <dbReference type="EMBL" id="KPI35409.1"/>
    </source>
</evidence>
<keyword evidence="3" id="KW-1185">Reference proteome</keyword>
<feature type="non-terminal residue" evidence="2">
    <location>
        <position position="1"/>
    </location>
</feature>
<dbReference type="OrthoDB" id="4120617at2759"/>
<evidence type="ECO:0000256" key="1">
    <source>
        <dbReference type="SAM" id="MobiDB-lite"/>
    </source>
</evidence>
<name>A0A0N0NIG4_9EURO</name>
<accession>A0A0N0NIG4</accession>
<proteinExistence type="predicted"/>
<dbReference type="STRING" id="1664694.A0A0N0NIG4"/>
<dbReference type="AlphaFoldDB" id="A0A0N0NIG4"/>
<evidence type="ECO:0000313" key="3">
    <source>
        <dbReference type="Proteomes" id="UP000038010"/>
    </source>
</evidence>
<dbReference type="VEuPathDB" id="FungiDB:AB675_11650"/>